<feature type="transmembrane region" description="Helical" evidence="1">
    <location>
        <begin position="7"/>
        <end position="26"/>
    </location>
</feature>
<keyword evidence="1" id="KW-0812">Transmembrane</keyword>
<comment type="caution">
    <text evidence="2">The sequence shown here is derived from an EMBL/GenBank/DDBJ whole genome shotgun (WGS) entry which is preliminary data.</text>
</comment>
<gene>
    <name evidence="2" type="ORF">A33I_10515</name>
</gene>
<dbReference type="Proteomes" id="UP000017170">
    <property type="component" value="Unassembled WGS sequence"/>
</dbReference>
<reference evidence="2 3" key="1">
    <citation type="journal article" date="2013" name="Genome Announc.">
        <title>Genome Sequence of the Extreme Obligate Alkaliphile Bacillus marmarensis Strain DSM 21297.</title>
        <authorList>
            <person name="Wernick D.G."/>
            <person name="Choi K.Y."/>
            <person name="Tat C.A."/>
            <person name="Lafontaine Rivera J.G."/>
            <person name="Liao J.C."/>
        </authorList>
    </citation>
    <scope>NUCLEOTIDE SEQUENCE [LARGE SCALE GENOMIC DNA]</scope>
    <source>
        <strain evidence="2 3">DSM 21297</strain>
    </source>
</reference>
<dbReference type="EMBL" id="ATAE01000020">
    <property type="protein sequence ID" value="ERN53630.1"/>
    <property type="molecule type" value="Genomic_DNA"/>
</dbReference>
<sequence>MKTTISFNKWIPLTLLMINLFLFLLLMEELIDATEPNYGSWSFLMPVFGWISFYYIRITSKGKAHVSLKIMQGLNLFFIIFPLIIVVWIIILMV</sequence>
<dbReference type="AlphaFoldDB" id="U6SRT0"/>
<keyword evidence="1" id="KW-0472">Membrane</keyword>
<protein>
    <submittedName>
        <fullName evidence="2">Uncharacterized protein</fullName>
    </submittedName>
</protein>
<name>U6SRT0_9BACI</name>
<dbReference type="PATRIC" id="fig|1188261.3.peg.1473"/>
<dbReference type="RefSeq" id="WP_022627797.1">
    <property type="nucleotide sequence ID" value="NZ_ATAE01000020.1"/>
</dbReference>
<organism evidence="2 3">
    <name type="scientific">Alkalihalophilus marmarensis DSM 21297</name>
    <dbReference type="NCBI Taxonomy" id="1188261"/>
    <lineage>
        <taxon>Bacteria</taxon>
        <taxon>Bacillati</taxon>
        <taxon>Bacillota</taxon>
        <taxon>Bacilli</taxon>
        <taxon>Bacillales</taxon>
        <taxon>Bacillaceae</taxon>
        <taxon>Alkalihalophilus</taxon>
    </lineage>
</organism>
<proteinExistence type="predicted"/>
<evidence type="ECO:0000313" key="3">
    <source>
        <dbReference type="Proteomes" id="UP000017170"/>
    </source>
</evidence>
<keyword evidence="3" id="KW-1185">Reference proteome</keyword>
<accession>U6SRT0</accession>
<evidence type="ECO:0000313" key="2">
    <source>
        <dbReference type="EMBL" id="ERN53630.1"/>
    </source>
</evidence>
<keyword evidence="1" id="KW-1133">Transmembrane helix</keyword>
<feature type="transmembrane region" description="Helical" evidence="1">
    <location>
        <begin position="76"/>
        <end position="93"/>
    </location>
</feature>
<feature type="transmembrane region" description="Helical" evidence="1">
    <location>
        <begin position="38"/>
        <end position="56"/>
    </location>
</feature>
<evidence type="ECO:0000256" key="1">
    <source>
        <dbReference type="SAM" id="Phobius"/>
    </source>
</evidence>